<dbReference type="GO" id="GO:0003677">
    <property type="term" value="F:DNA binding"/>
    <property type="evidence" value="ECO:0007669"/>
    <property type="project" value="InterPro"/>
</dbReference>
<dbReference type="Gene3D" id="3.40.50.300">
    <property type="entry name" value="P-loop containing nucleotide triphosphate hydrolases"/>
    <property type="match status" value="2"/>
</dbReference>
<dbReference type="InterPro" id="IPR027785">
    <property type="entry name" value="UvrD-like_helicase_C"/>
</dbReference>
<dbReference type="InterPro" id="IPR027417">
    <property type="entry name" value="P-loop_NTPase"/>
</dbReference>
<keyword evidence="3" id="KW-0547">Nucleotide-binding</keyword>
<dbReference type="PANTHER" id="PTHR11070:SF50">
    <property type="entry name" value="SUPERFAMILY I DNA AND RNA HELICASE"/>
    <property type="match status" value="1"/>
</dbReference>
<dbReference type="GO" id="GO:0033202">
    <property type="term" value="C:DNA helicase complex"/>
    <property type="evidence" value="ECO:0007669"/>
    <property type="project" value="TreeGrafter"/>
</dbReference>
<keyword evidence="3" id="KW-0067">ATP-binding</keyword>
<keyword evidence="4" id="KW-1185">Reference proteome</keyword>
<protein>
    <submittedName>
        <fullName evidence="3">DEAD/DEAH box helicase</fullName>
    </submittedName>
</protein>
<accession>A0A974PC25</accession>
<dbReference type="EMBL" id="CP068595">
    <property type="protein sequence ID" value="QQZ61247.1"/>
    <property type="molecule type" value="Genomic_DNA"/>
</dbReference>
<dbReference type="SUPFAM" id="SSF52540">
    <property type="entry name" value="P-loop containing nucleoside triphosphate hydrolases"/>
    <property type="match status" value="1"/>
</dbReference>
<organism evidence="3 4">
    <name type="scientific">Paenibacillus sonchi</name>
    <dbReference type="NCBI Taxonomy" id="373687"/>
    <lineage>
        <taxon>Bacteria</taxon>
        <taxon>Bacillati</taxon>
        <taxon>Bacillota</taxon>
        <taxon>Bacilli</taxon>
        <taxon>Bacillales</taxon>
        <taxon>Paenibacillaceae</taxon>
        <taxon>Paenibacillus</taxon>
        <taxon>Paenibacillus sonchi group</taxon>
    </lineage>
</organism>
<dbReference type="Pfam" id="PF13538">
    <property type="entry name" value="UvrD_C_2"/>
    <property type="match status" value="1"/>
</dbReference>
<dbReference type="GO" id="GO:0005524">
    <property type="term" value="F:ATP binding"/>
    <property type="evidence" value="ECO:0007669"/>
    <property type="project" value="InterPro"/>
</dbReference>
<dbReference type="Pfam" id="PF04851">
    <property type="entry name" value="ResIII"/>
    <property type="match status" value="1"/>
</dbReference>
<dbReference type="AlphaFoldDB" id="A0A974PC25"/>
<dbReference type="InterPro" id="IPR006935">
    <property type="entry name" value="Helicase/UvrB_N"/>
</dbReference>
<evidence type="ECO:0000259" key="1">
    <source>
        <dbReference type="Pfam" id="PF04851"/>
    </source>
</evidence>
<feature type="domain" description="Helicase/UvrB N-terminal" evidence="1">
    <location>
        <begin position="184"/>
        <end position="260"/>
    </location>
</feature>
<sequence>MENSYFFKQLSNNWEDKKWFNAIKGYANDNCIQTYVVDRPLGVSKFDYAYDRAVVLLIPGHKIVFLNFGDPTSDELDDYIEDFIEELTYRSLRFEYNSILGATRKWRRNYTEIKNLSEIDLDNIGEFLRGVKFEETEGQRKSDLIISLIINSINSIEQVGLETPENLLDKVRQKIVLFDGDQTRFIFEKVNKNRITIQGLAGTGKTELLLHKLKELYTNGEENKIAFTCHSKTLNSSLKNRIPKFFDFMKVEEQIEWNKRLWVFPSWGSEANKTTGLYSYICNTYSIPFYRFSRNGSSFKNVCRQAVKDLKALGSIPPCFNYILIDESQDFPDEFFELCELVVENAVFIAGDIFQNITDNDLKEVHPDYLLNRCYRTDPKTLMFAHAVGMGLFERPAIRWLNDEEWEACGYKFESKTVGNNEEYNLTREPVRRFEDAEVYEVAATKIVKIANMDFRSDVMNIIKEIKTNHNTVKPDDIAIVFLNQEDVNYTYIDSLAVRISNEFGWATNIAYQQKEIVKDHVFVSNRYNIKGLEFPFLICIANMSMTKSTTFRNTLYMTLTRSFITSYLVVNEHNSPEIINIETGLDAILKTNTLKVFKPKANEIMTSEEPIILQDRKYKSQNEIITEIFDDLKIPQGKRDSLKQIVGVVLHDSNDEERIRKIIESNKGLL</sequence>
<dbReference type="RefSeq" id="WP_039832553.1">
    <property type="nucleotide sequence ID" value="NZ_CP068595.1"/>
</dbReference>
<dbReference type="GO" id="GO:0016787">
    <property type="term" value="F:hydrolase activity"/>
    <property type="evidence" value="ECO:0007669"/>
    <property type="project" value="InterPro"/>
</dbReference>
<keyword evidence="3" id="KW-0347">Helicase</keyword>
<evidence type="ECO:0000313" key="4">
    <source>
        <dbReference type="Proteomes" id="UP000595841"/>
    </source>
</evidence>
<dbReference type="PANTHER" id="PTHR11070">
    <property type="entry name" value="UVRD / RECB / PCRA DNA HELICASE FAMILY MEMBER"/>
    <property type="match status" value="1"/>
</dbReference>
<dbReference type="Proteomes" id="UP000595841">
    <property type="component" value="Chromosome"/>
</dbReference>
<reference evidence="3 4" key="1">
    <citation type="submission" date="2021-01" db="EMBL/GenBank/DDBJ databases">
        <title>Whole genome sequence of Paenibacillus sonchi LMG 24727 for comparative genomics.</title>
        <authorList>
            <person name="Lee G."/>
            <person name="Kim M.-J."/>
            <person name="Lim K."/>
            <person name="Shin J.-H."/>
        </authorList>
    </citation>
    <scope>NUCLEOTIDE SEQUENCE [LARGE SCALE GENOMIC DNA]</scope>
    <source>
        <strain evidence="3 4">LMG 24727</strain>
    </source>
</reference>
<feature type="domain" description="UvrD-like helicase C-terminal" evidence="2">
    <location>
        <begin position="521"/>
        <end position="570"/>
    </location>
</feature>
<gene>
    <name evidence="3" type="ORF">JI735_33605</name>
</gene>
<name>A0A974PC25_9BACL</name>
<dbReference type="GO" id="GO:0043138">
    <property type="term" value="F:3'-5' DNA helicase activity"/>
    <property type="evidence" value="ECO:0007669"/>
    <property type="project" value="TreeGrafter"/>
</dbReference>
<dbReference type="GO" id="GO:0000725">
    <property type="term" value="P:recombinational repair"/>
    <property type="evidence" value="ECO:0007669"/>
    <property type="project" value="TreeGrafter"/>
</dbReference>
<dbReference type="GO" id="GO:0005829">
    <property type="term" value="C:cytosol"/>
    <property type="evidence" value="ECO:0007669"/>
    <property type="project" value="TreeGrafter"/>
</dbReference>
<proteinExistence type="predicted"/>
<dbReference type="KEGG" id="pson:JI735_33605"/>
<evidence type="ECO:0000313" key="3">
    <source>
        <dbReference type="EMBL" id="QQZ61247.1"/>
    </source>
</evidence>
<evidence type="ECO:0000259" key="2">
    <source>
        <dbReference type="Pfam" id="PF13538"/>
    </source>
</evidence>
<dbReference type="InterPro" id="IPR000212">
    <property type="entry name" value="DNA_helicase_UvrD/REP"/>
</dbReference>
<keyword evidence="3" id="KW-0378">Hydrolase</keyword>